<dbReference type="SUPFAM" id="SSF54106">
    <property type="entry name" value="LysM domain"/>
    <property type="match status" value="1"/>
</dbReference>
<dbReference type="eggNOG" id="COG1388">
    <property type="taxonomic scope" value="Bacteria"/>
</dbReference>
<dbReference type="InterPro" id="IPR018392">
    <property type="entry name" value="LysM"/>
</dbReference>
<dbReference type="CDD" id="cd12797">
    <property type="entry name" value="M23_peptidase"/>
    <property type="match status" value="1"/>
</dbReference>
<dbReference type="RefSeq" id="WP_013406903.1">
    <property type="nucleotide sequence ID" value="NC_014655.1"/>
</dbReference>
<dbReference type="SMART" id="SM00257">
    <property type="entry name" value="LysM"/>
    <property type="match status" value="1"/>
</dbReference>
<name>E4RS29_LEAB4</name>
<dbReference type="eggNOG" id="COG0739">
    <property type="taxonomic scope" value="Bacteria"/>
</dbReference>
<sequence>MNFKKYLFFVFVLLALPALAQKKEKGKIVNAPKIPQNTKNTKKETPKKDEFDFIFEDEPKLRFSNQYEGSNTNKAATPAPAGNYKEGIKIEPLRDLSTTVHEDTSSIDEGELLIVEIEEDAQFGGSESMVNIASYYSVWDTKSLNPYGISPKDFSEVVNITLFNEKEGRNWAKMLDKFRLSSHFGWRNRRWHKGTDLALDTGDKVYAAFDGIVRIAGWYNGYGRTVMVRHYNGLETLYGHLSKITYEPNTLVKAGDVIGLGGSTGRSSGPHLHYETRYEGNQFDSENIYDYTNNEIKIRTQEFTVSSRLYDYLRGKPSVPAGYRNGSVPTGEALDETSDLDEFEEEIPVKVETKAWYSVRKGDTLYSIARKFNMTAQQLAKLNKIPLNKKIYPGLRLRVR</sequence>
<dbReference type="STRING" id="649349.Lbys_0049"/>
<keyword evidence="4" id="KW-1185">Reference proteome</keyword>
<dbReference type="Pfam" id="PF01476">
    <property type="entry name" value="LysM"/>
    <property type="match status" value="1"/>
</dbReference>
<dbReference type="KEGG" id="lby:Lbys_0049"/>
<dbReference type="HOGENOM" id="CLU_054747_0_0_10"/>
<gene>
    <name evidence="3" type="ordered locus">Lbys_0049</name>
</gene>
<dbReference type="SUPFAM" id="SSF51261">
    <property type="entry name" value="Duplicated hybrid motif"/>
    <property type="match status" value="1"/>
</dbReference>
<dbReference type="Gene3D" id="3.10.350.10">
    <property type="entry name" value="LysM domain"/>
    <property type="match status" value="1"/>
</dbReference>
<accession>E4RS29</accession>
<dbReference type="EMBL" id="CP002305">
    <property type="protein sequence ID" value="ADQ15845.1"/>
    <property type="molecule type" value="Genomic_DNA"/>
</dbReference>
<keyword evidence="1" id="KW-0732">Signal</keyword>
<evidence type="ECO:0000259" key="2">
    <source>
        <dbReference type="PROSITE" id="PS51782"/>
    </source>
</evidence>
<dbReference type="Pfam" id="PF01551">
    <property type="entry name" value="Peptidase_M23"/>
    <property type="match status" value="1"/>
</dbReference>
<dbReference type="InterPro" id="IPR050570">
    <property type="entry name" value="Cell_wall_metabolism_enzyme"/>
</dbReference>
<reference key="1">
    <citation type="submission" date="2010-11" db="EMBL/GenBank/DDBJ databases">
        <title>The complete genome of Leadbetterella byssophila DSM 17132.</title>
        <authorList>
            <consortium name="US DOE Joint Genome Institute (JGI-PGF)"/>
            <person name="Lucas S."/>
            <person name="Copeland A."/>
            <person name="Lapidus A."/>
            <person name="Glavina del Rio T."/>
            <person name="Dalin E."/>
            <person name="Tice H."/>
            <person name="Bruce D."/>
            <person name="Goodwin L."/>
            <person name="Pitluck S."/>
            <person name="Kyrpides N."/>
            <person name="Mavromatis K."/>
            <person name="Ivanova N."/>
            <person name="Teshima H."/>
            <person name="Brettin T."/>
            <person name="Detter J.C."/>
            <person name="Han C."/>
            <person name="Tapia R."/>
            <person name="Land M."/>
            <person name="Hauser L."/>
            <person name="Markowitz V."/>
            <person name="Cheng J.-F."/>
            <person name="Hugenholtz P."/>
            <person name="Woyke T."/>
            <person name="Wu D."/>
            <person name="Tindall B."/>
            <person name="Pomrenke H.G."/>
            <person name="Brambilla E."/>
            <person name="Klenk H.-P."/>
            <person name="Eisen J.A."/>
        </authorList>
    </citation>
    <scope>NUCLEOTIDE SEQUENCE [LARGE SCALE GENOMIC DNA]</scope>
    <source>
        <strain>DSM 17132</strain>
    </source>
</reference>
<dbReference type="InterPro" id="IPR016047">
    <property type="entry name" value="M23ase_b-sheet_dom"/>
</dbReference>
<proteinExistence type="predicted"/>
<evidence type="ECO:0000313" key="3">
    <source>
        <dbReference type="EMBL" id="ADQ15845.1"/>
    </source>
</evidence>
<organism evidence="3 4">
    <name type="scientific">Leadbetterella byssophila (strain DSM 17132 / JCM 16389 / KACC 11308 / NBRC 106382 / 4M15)</name>
    <dbReference type="NCBI Taxonomy" id="649349"/>
    <lineage>
        <taxon>Bacteria</taxon>
        <taxon>Pseudomonadati</taxon>
        <taxon>Bacteroidota</taxon>
        <taxon>Cytophagia</taxon>
        <taxon>Cytophagales</taxon>
        <taxon>Leadbetterellaceae</taxon>
        <taxon>Leadbetterella</taxon>
    </lineage>
</organism>
<feature type="domain" description="LysM" evidence="2">
    <location>
        <begin position="355"/>
        <end position="399"/>
    </location>
</feature>
<dbReference type="Proteomes" id="UP000007435">
    <property type="component" value="Chromosome"/>
</dbReference>
<dbReference type="InterPro" id="IPR036779">
    <property type="entry name" value="LysM_dom_sf"/>
</dbReference>
<protein>
    <submittedName>
        <fullName evidence="3">Peptidase M23</fullName>
    </submittedName>
</protein>
<evidence type="ECO:0000256" key="1">
    <source>
        <dbReference type="SAM" id="SignalP"/>
    </source>
</evidence>
<dbReference type="AlphaFoldDB" id="E4RS29"/>
<dbReference type="GO" id="GO:0004222">
    <property type="term" value="F:metalloendopeptidase activity"/>
    <property type="evidence" value="ECO:0007669"/>
    <property type="project" value="TreeGrafter"/>
</dbReference>
<dbReference type="PANTHER" id="PTHR21666">
    <property type="entry name" value="PEPTIDASE-RELATED"/>
    <property type="match status" value="1"/>
</dbReference>
<dbReference type="PANTHER" id="PTHR21666:SF270">
    <property type="entry name" value="MUREIN HYDROLASE ACTIVATOR ENVC"/>
    <property type="match status" value="1"/>
</dbReference>
<dbReference type="Gene3D" id="2.70.70.10">
    <property type="entry name" value="Glucose Permease (Domain IIA)"/>
    <property type="match status" value="1"/>
</dbReference>
<reference evidence="3 4" key="2">
    <citation type="journal article" date="2011" name="Stand. Genomic Sci.">
        <title>Complete genome sequence of Leadbetterella byssophila type strain (4M15).</title>
        <authorList>
            <person name="Abt B."/>
            <person name="Teshima H."/>
            <person name="Lucas S."/>
            <person name="Lapidus A."/>
            <person name="Del Rio T.G."/>
            <person name="Nolan M."/>
            <person name="Tice H."/>
            <person name="Cheng J.F."/>
            <person name="Pitluck S."/>
            <person name="Liolios K."/>
            <person name="Pagani I."/>
            <person name="Ivanova N."/>
            <person name="Mavromatis K."/>
            <person name="Pati A."/>
            <person name="Tapia R."/>
            <person name="Han C."/>
            <person name="Goodwin L."/>
            <person name="Chen A."/>
            <person name="Palaniappan K."/>
            <person name="Land M."/>
            <person name="Hauser L."/>
            <person name="Chang Y.J."/>
            <person name="Jeffries C.D."/>
            <person name="Rohde M."/>
            <person name="Goker M."/>
            <person name="Tindall B.J."/>
            <person name="Detter J.C."/>
            <person name="Woyke T."/>
            <person name="Bristow J."/>
            <person name="Eisen J.A."/>
            <person name="Markowitz V."/>
            <person name="Hugenholtz P."/>
            <person name="Klenk H.P."/>
            <person name="Kyrpides N.C."/>
        </authorList>
    </citation>
    <scope>NUCLEOTIDE SEQUENCE [LARGE SCALE GENOMIC DNA]</scope>
    <source>
        <strain evidence="4">DSM 17132 / JCM 16389 / KACC 11308 / NBRC 106382 / 4M15</strain>
    </source>
</reference>
<evidence type="ECO:0000313" key="4">
    <source>
        <dbReference type="Proteomes" id="UP000007435"/>
    </source>
</evidence>
<feature type="chain" id="PRO_5003188075" evidence="1">
    <location>
        <begin position="21"/>
        <end position="400"/>
    </location>
</feature>
<dbReference type="CDD" id="cd00118">
    <property type="entry name" value="LysM"/>
    <property type="match status" value="1"/>
</dbReference>
<dbReference type="PROSITE" id="PS51782">
    <property type="entry name" value="LYSM"/>
    <property type="match status" value="1"/>
</dbReference>
<dbReference type="OrthoDB" id="9805070at2"/>
<dbReference type="InterPro" id="IPR011055">
    <property type="entry name" value="Dup_hybrid_motif"/>
</dbReference>
<feature type="signal peptide" evidence="1">
    <location>
        <begin position="1"/>
        <end position="20"/>
    </location>
</feature>